<evidence type="ECO:0000313" key="4">
    <source>
        <dbReference type="Proteomes" id="UP000669317"/>
    </source>
</evidence>
<dbReference type="InterPro" id="IPR057326">
    <property type="entry name" value="KR_dom"/>
</dbReference>
<name>A0ABS4A1V2_9BRAD</name>
<dbReference type="Pfam" id="PF13561">
    <property type="entry name" value="adh_short_C2"/>
    <property type="match status" value="1"/>
</dbReference>
<proteinExistence type="inferred from homology"/>
<dbReference type="SUPFAM" id="SSF51735">
    <property type="entry name" value="NAD(P)-binding Rossmann-fold domains"/>
    <property type="match status" value="1"/>
</dbReference>
<dbReference type="Gene3D" id="3.40.50.720">
    <property type="entry name" value="NAD(P)-binding Rossmann-like Domain"/>
    <property type="match status" value="1"/>
</dbReference>
<dbReference type="InterPro" id="IPR036291">
    <property type="entry name" value="NAD(P)-bd_dom_sf"/>
</dbReference>
<dbReference type="PRINTS" id="PR00080">
    <property type="entry name" value="SDRFAMILY"/>
</dbReference>
<dbReference type="RefSeq" id="WP_209295999.1">
    <property type="nucleotide sequence ID" value="NZ_JAGIKT010000063.1"/>
</dbReference>
<evidence type="ECO:0000259" key="2">
    <source>
        <dbReference type="SMART" id="SM00822"/>
    </source>
</evidence>
<evidence type="ECO:0000313" key="3">
    <source>
        <dbReference type="EMBL" id="MBP0114394.1"/>
    </source>
</evidence>
<dbReference type="PROSITE" id="PS00061">
    <property type="entry name" value="ADH_SHORT"/>
    <property type="match status" value="1"/>
</dbReference>
<comment type="caution">
    <text evidence="3">The sequence shown here is derived from an EMBL/GenBank/DDBJ whole genome shotgun (WGS) entry which is preliminary data.</text>
</comment>
<sequence>MRTNLEGKIALITGAARGIGFASAAKLTTRGARVAIADIDGEAAEAAAKSLSGDVIAIKADVGCADSIREMMEQIDARWGRVDVLVNNAGGGRLQPFLEATLDEWERTFRLNLTSAFLISQAAAQRMYASGDGGAIINITSVSGQRGGERRAAYGSSKAALEQLTRVMAVELAAHGIRVNAVAPGPIAPAPGVFIHNQAEQNAYLNLLPTGRFGKPEEIAEAVAFLASDESRWVTGHILNVDGGMAAAGLMTRAARSARAT</sequence>
<keyword evidence="4" id="KW-1185">Reference proteome</keyword>
<dbReference type="InterPro" id="IPR002347">
    <property type="entry name" value="SDR_fam"/>
</dbReference>
<dbReference type="EMBL" id="JAGIKT010000063">
    <property type="protein sequence ID" value="MBP0114394.1"/>
    <property type="molecule type" value="Genomic_DNA"/>
</dbReference>
<evidence type="ECO:0000256" key="1">
    <source>
        <dbReference type="ARBA" id="ARBA00006484"/>
    </source>
</evidence>
<dbReference type="GO" id="GO:0047936">
    <property type="term" value="F:glucose 1-dehydrogenase [NAD(P)+] activity"/>
    <property type="evidence" value="ECO:0007669"/>
    <property type="project" value="UniProtKB-EC"/>
</dbReference>
<comment type="similarity">
    <text evidence="1">Belongs to the short-chain dehydrogenases/reductases (SDR) family.</text>
</comment>
<dbReference type="CDD" id="cd05233">
    <property type="entry name" value="SDR_c"/>
    <property type="match status" value="1"/>
</dbReference>
<dbReference type="EC" id="1.1.1.47" evidence="3"/>
<dbReference type="InterPro" id="IPR020904">
    <property type="entry name" value="Sc_DH/Rdtase_CS"/>
</dbReference>
<dbReference type="SMART" id="SM00822">
    <property type="entry name" value="PKS_KR"/>
    <property type="match status" value="1"/>
</dbReference>
<dbReference type="PANTHER" id="PTHR42760:SF123">
    <property type="entry name" value="OXIDOREDUCTASE"/>
    <property type="match status" value="1"/>
</dbReference>
<organism evidence="3 4">
    <name type="scientific">Bradyrhizobium vignae</name>
    <dbReference type="NCBI Taxonomy" id="1549949"/>
    <lineage>
        <taxon>Bacteria</taxon>
        <taxon>Pseudomonadati</taxon>
        <taxon>Pseudomonadota</taxon>
        <taxon>Alphaproteobacteria</taxon>
        <taxon>Hyphomicrobiales</taxon>
        <taxon>Nitrobacteraceae</taxon>
        <taxon>Bradyrhizobium</taxon>
    </lineage>
</organism>
<feature type="domain" description="Ketoreductase" evidence="2">
    <location>
        <begin position="8"/>
        <end position="185"/>
    </location>
</feature>
<dbReference type="NCBIfam" id="NF005559">
    <property type="entry name" value="PRK07231.1"/>
    <property type="match status" value="1"/>
</dbReference>
<protein>
    <submittedName>
        <fullName evidence="3">Glucose 1-dehydrogenase</fullName>
        <ecNumber evidence="3">1.1.1.47</ecNumber>
    </submittedName>
</protein>
<accession>A0ABS4A1V2</accession>
<dbReference type="Proteomes" id="UP000669317">
    <property type="component" value="Unassembled WGS sequence"/>
</dbReference>
<dbReference type="PANTHER" id="PTHR42760">
    <property type="entry name" value="SHORT-CHAIN DEHYDROGENASES/REDUCTASES FAMILY MEMBER"/>
    <property type="match status" value="1"/>
</dbReference>
<gene>
    <name evidence="3" type="ORF">JWS04_25605</name>
</gene>
<reference evidence="3 4" key="1">
    <citation type="submission" date="2021-03" db="EMBL/GenBank/DDBJ databases">
        <title>Genome Sequence of Bradyrhizobium vignae strain ISRA400.</title>
        <authorList>
            <person name="Tisa L.S."/>
            <person name="Svistoonoff S."/>
            <person name="Hocher V."/>
            <person name="Fall S."/>
            <person name="Zaiya A."/>
            <person name="Naing D."/>
            <person name="Niang N."/>
            <person name="Diouf A."/>
            <person name="Dasylva M.C."/>
            <person name="Toure O."/>
            <person name="Gueye M."/>
            <person name="Gully D."/>
            <person name="Tisseyre P."/>
            <person name="Simpson S."/>
            <person name="Morris K."/>
            <person name="Thomas W.K."/>
        </authorList>
    </citation>
    <scope>NUCLEOTIDE SEQUENCE [LARGE SCALE GENOMIC DNA]</scope>
    <source>
        <strain evidence="3 4">ISRA400</strain>
    </source>
</reference>
<keyword evidence="3" id="KW-0560">Oxidoreductase</keyword>
<dbReference type="PRINTS" id="PR00081">
    <property type="entry name" value="GDHRDH"/>
</dbReference>